<dbReference type="InterPro" id="IPR013087">
    <property type="entry name" value="Znf_C2H2_type"/>
</dbReference>
<dbReference type="InterPro" id="IPR036236">
    <property type="entry name" value="Znf_C2H2_sf"/>
</dbReference>
<dbReference type="PROSITE" id="PS00028">
    <property type="entry name" value="ZINC_FINGER_C2H2_1"/>
    <property type="match status" value="4"/>
</dbReference>
<keyword evidence="7" id="KW-0539">Nucleus</keyword>
<evidence type="ECO:0000256" key="9">
    <source>
        <dbReference type="PROSITE-ProRule" id="PRU00042"/>
    </source>
</evidence>
<keyword evidence="4 9" id="KW-0863">Zinc-finger</keyword>
<sequence>MLFMPRELFMASEVTDSSFGESTAVQSLDAALESHKLRREIISEIGGQSRLLVQREVTMPTLSMSRLDKPLRHSIAAILDKCSPPPSPSSCCYDGSSGVCYLPQTALLPLVVPNGRAPLSTTAGSDVTERAHASGRVNDAPGRDETTTREPTMHTMLRRSWSLMENDGVITAGHVTDELLSADDKDDRKSVLASPPFAAKGIHPLLPSRASGGTVTNHLSMMRSPYTADDTTPAVKSAFRPIVRPWIAGGSVKKTAEQLPMVSARVLKSAKPFPLCPARKAPMESDHVTRPPFAQPSLDAVVLFRQQSSAFRAVCRSEQEASRQQPVTNRTSGVQLGMAAGVIGCGHPMASSLSSWLSWLQTRGLHLGSLFHHPGCHHHQHQQQQQQRPNHGLQQPLPLQTLTTTGVALSCQQAPRYNCEACGKSYSTFGGLSKHKQFHCAAQVKKDFRCKFCDKNYSSLGALKMHIRTHTLPCKCGVCGKAFSRPWLLQGHVRTHTGEKPFTCPHCARAFADRSNLRAHLQTHSEVKKYSCRSCSKTFSRMSLLTKHRESTCAAFQR</sequence>
<feature type="domain" description="C2H2-type" evidence="11">
    <location>
        <begin position="448"/>
        <end position="471"/>
    </location>
</feature>
<evidence type="ECO:0000256" key="2">
    <source>
        <dbReference type="ARBA" id="ARBA00022723"/>
    </source>
</evidence>
<dbReference type="GO" id="GO:0000981">
    <property type="term" value="F:DNA-binding transcription factor activity, RNA polymerase II-specific"/>
    <property type="evidence" value="ECO:0007669"/>
    <property type="project" value="TreeGrafter"/>
</dbReference>
<dbReference type="GO" id="GO:0000978">
    <property type="term" value="F:RNA polymerase II cis-regulatory region sequence-specific DNA binding"/>
    <property type="evidence" value="ECO:0007669"/>
    <property type="project" value="TreeGrafter"/>
</dbReference>
<keyword evidence="2" id="KW-0479">Metal-binding</keyword>
<dbReference type="PANTHER" id="PTHR24388">
    <property type="entry name" value="ZINC FINGER PROTEIN"/>
    <property type="match status" value="1"/>
</dbReference>
<keyword evidence="3" id="KW-0677">Repeat</keyword>
<evidence type="ECO:0000313" key="12">
    <source>
        <dbReference type="EMBL" id="PVD21393.1"/>
    </source>
</evidence>
<protein>
    <recommendedName>
        <fullName evidence="11">C2H2-type domain-containing protein</fullName>
    </recommendedName>
</protein>
<gene>
    <name evidence="12" type="ORF">C0Q70_19566</name>
</gene>
<evidence type="ECO:0000313" key="13">
    <source>
        <dbReference type="Proteomes" id="UP000245119"/>
    </source>
</evidence>
<dbReference type="FunFam" id="3.30.160.60:FF:000207">
    <property type="entry name" value="zinc finger protein SNAI2"/>
    <property type="match status" value="1"/>
</dbReference>
<organism evidence="12 13">
    <name type="scientific">Pomacea canaliculata</name>
    <name type="common">Golden apple snail</name>
    <dbReference type="NCBI Taxonomy" id="400727"/>
    <lineage>
        <taxon>Eukaryota</taxon>
        <taxon>Metazoa</taxon>
        <taxon>Spiralia</taxon>
        <taxon>Lophotrochozoa</taxon>
        <taxon>Mollusca</taxon>
        <taxon>Gastropoda</taxon>
        <taxon>Caenogastropoda</taxon>
        <taxon>Architaenioglossa</taxon>
        <taxon>Ampullarioidea</taxon>
        <taxon>Ampullariidae</taxon>
        <taxon>Pomacea</taxon>
    </lineage>
</organism>
<feature type="domain" description="C2H2-type" evidence="11">
    <location>
        <begin position="530"/>
        <end position="558"/>
    </location>
</feature>
<evidence type="ECO:0000259" key="11">
    <source>
        <dbReference type="PROSITE" id="PS50157"/>
    </source>
</evidence>
<dbReference type="OrthoDB" id="5428132at2759"/>
<feature type="domain" description="C2H2-type" evidence="11">
    <location>
        <begin position="417"/>
        <end position="444"/>
    </location>
</feature>
<dbReference type="Proteomes" id="UP000245119">
    <property type="component" value="Linkage Group LG12"/>
</dbReference>
<dbReference type="FunFam" id="3.30.160.60:FF:000085">
    <property type="entry name" value="Snail zinc finger protein"/>
    <property type="match status" value="1"/>
</dbReference>
<dbReference type="PANTHER" id="PTHR24388:SF54">
    <property type="entry name" value="PROTEIN ESCARGOT"/>
    <property type="match status" value="1"/>
</dbReference>
<dbReference type="FunFam" id="3.30.160.60:FF:000043">
    <property type="entry name" value="Scratch family zinc finger 2"/>
    <property type="match status" value="1"/>
</dbReference>
<dbReference type="SMART" id="SM00355">
    <property type="entry name" value="ZnF_C2H2"/>
    <property type="match status" value="5"/>
</dbReference>
<dbReference type="Pfam" id="PF00096">
    <property type="entry name" value="zf-C2H2"/>
    <property type="match status" value="4"/>
</dbReference>
<keyword evidence="6" id="KW-0238">DNA-binding</keyword>
<dbReference type="AlphaFoldDB" id="A0A2T7NJP5"/>
<evidence type="ECO:0000256" key="3">
    <source>
        <dbReference type="ARBA" id="ARBA00022737"/>
    </source>
</evidence>
<proteinExistence type="inferred from homology"/>
<keyword evidence="13" id="KW-1185">Reference proteome</keyword>
<dbReference type="SUPFAM" id="SSF57667">
    <property type="entry name" value="beta-beta-alpha zinc fingers"/>
    <property type="match status" value="3"/>
</dbReference>
<evidence type="ECO:0000256" key="1">
    <source>
        <dbReference type="ARBA" id="ARBA00004123"/>
    </source>
</evidence>
<comment type="subcellular location">
    <subcellularLocation>
        <location evidence="1">Nucleus</location>
    </subcellularLocation>
</comment>
<evidence type="ECO:0000256" key="5">
    <source>
        <dbReference type="ARBA" id="ARBA00022833"/>
    </source>
</evidence>
<evidence type="ECO:0000256" key="7">
    <source>
        <dbReference type="ARBA" id="ARBA00023242"/>
    </source>
</evidence>
<keyword evidence="5" id="KW-0862">Zinc</keyword>
<dbReference type="InterPro" id="IPR050527">
    <property type="entry name" value="Snail/Krueppel_Znf"/>
</dbReference>
<dbReference type="GO" id="GO:0008270">
    <property type="term" value="F:zinc ion binding"/>
    <property type="evidence" value="ECO:0007669"/>
    <property type="project" value="UniProtKB-KW"/>
</dbReference>
<feature type="compositionally biased region" description="Low complexity" evidence="10">
    <location>
        <begin position="382"/>
        <end position="395"/>
    </location>
</feature>
<dbReference type="EMBL" id="PZQS01000012">
    <property type="protein sequence ID" value="PVD21393.1"/>
    <property type="molecule type" value="Genomic_DNA"/>
</dbReference>
<evidence type="ECO:0000256" key="4">
    <source>
        <dbReference type="ARBA" id="ARBA00022771"/>
    </source>
</evidence>
<feature type="region of interest" description="Disordered" evidence="10">
    <location>
        <begin position="121"/>
        <end position="148"/>
    </location>
</feature>
<dbReference type="STRING" id="400727.A0A2T7NJP5"/>
<accession>A0A2T7NJP5</accession>
<dbReference type="GO" id="GO:0005634">
    <property type="term" value="C:nucleus"/>
    <property type="evidence" value="ECO:0007669"/>
    <property type="project" value="UniProtKB-SubCell"/>
</dbReference>
<dbReference type="PROSITE" id="PS50157">
    <property type="entry name" value="ZINC_FINGER_C2H2_2"/>
    <property type="match status" value="5"/>
</dbReference>
<feature type="region of interest" description="Disordered" evidence="10">
    <location>
        <begin position="376"/>
        <end position="395"/>
    </location>
</feature>
<name>A0A2T7NJP5_POMCA</name>
<feature type="domain" description="C2H2-type" evidence="11">
    <location>
        <begin position="502"/>
        <end position="529"/>
    </location>
</feature>
<evidence type="ECO:0000256" key="10">
    <source>
        <dbReference type="SAM" id="MobiDB-lite"/>
    </source>
</evidence>
<dbReference type="Gene3D" id="3.30.160.60">
    <property type="entry name" value="Classic Zinc Finger"/>
    <property type="match status" value="4"/>
</dbReference>
<comment type="caution">
    <text evidence="12">The sequence shown here is derived from an EMBL/GenBank/DDBJ whole genome shotgun (WGS) entry which is preliminary data.</text>
</comment>
<evidence type="ECO:0000256" key="6">
    <source>
        <dbReference type="ARBA" id="ARBA00023125"/>
    </source>
</evidence>
<feature type="domain" description="C2H2-type" evidence="11">
    <location>
        <begin position="474"/>
        <end position="501"/>
    </location>
</feature>
<comment type="similarity">
    <text evidence="8">Belongs to the snail C2H2-type zinc-finger protein family.</text>
</comment>
<reference evidence="12 13" key="1">
    <citation type="submission" date="2018-04" db="EMBL/GenBank/DDBJ databases">
        <title>The genome of golden apple snail Pomacea canaliculata provides insight into stress tolerance and invasive adaptation.</title>
        <authorList>
            <person name="Liu C."/>
            <person name="Liu B."/>
            <person name="Ren Y."/>
            <person name="Zhang Y."/>
            <person name="Wang H."/>
            <person name="Li S."/>
            <person name="Jiang F."/>
            <person name="Yin L."/>
            <person name="Zhang G."/>
            <person name="Qian W."/>
            <person name="Fan W."/>
        </authorList>
    </citation>
    <scope>NUCLEOTIDE SEQUENCE [LARGE SCALE GENOMIC DNA]</scope>
    <source>
        <strain evidence="12">SZHN2017</strain>
        <tissue evidence="12">Muscle</tissue>
    </source>
</reference>
<evidence type="ECO:0000256" key="8">
    <source>
        <dbReference type="ARBA" id="ARBA00037948"/>
    </source>
</evidence>